<accession>A0A9P8T0I0</accession>
<dbReference type="EMBL" id="JAEUBE010000487">
    <property type="protein sequence ID" value="KAH3661189.1"/>
    <property type="molecule type" value="Genomic_DNA"/>
</dbReference>
<reference evidence="1" key="1">
    <citation type="journal article" date="2021" name="Open Biol.">
        <title>Shared evolutionary footprints suggest mitochondrial oxidative damage underlies multiple complex I losses in fungi.</title>
        <authorList>
            <person name="Schikora-Tamarit M.A."/>
            <person name="Marcet-Houben M."/>
            <person name="Nosek J."/>
            <person name="Gabaldon T."/>
        </authorList>
    </citation>
    <scope>NUCLEOTIDE SEQUENCE</scope>
    <source>
        <strain evidence="1">CBS6075</strain>
    </source>
</reference>
<name>A0A9P8T0I0_9ASCO</name>
<evidence type="ECO:0000313" key="1">
    <source>
        <dbReference type="EMBL" id="KAH3661189.1"/>
    </source>
</evidence>
<dbReference type="RefSeq" id="XP_046058313.1">
    <property type="nucleotide sequence ID" value="XM_046207899.1"/>
</dbReference>
<sequence length="170" mass="18750">MDPMPFKVAKQATPSKVSSINELEKNCEYSAACVADVARTLNARNITTQHTNMSTNTIPRLRTLMRLVSRASSGSLNVVMNSIRLGIRYVSRNTSTIKVNAQSILRETELPNLTISNRTRSMICNEKDTETLNNTLVVRFSTRSMEVSTLSPSNGFNVVSSGCDPRTTGF</sequence>
<proteinExistence type="predicted"/>
<dbReference type="Proteomes" id="UP000769157">
    <property type="component" value="Unassembled WGS sequence"/>
</dbReference>
<comment type="caution">
    <text evidence="1">The sequence shown here is derived from an EMBL/GenBank/DDBJ whole genome shotgun (WGS) entry which is preliminary data.</text>
</comment>
<protein>
    <submittedName>
        <fullName evidence="1">Uncharacterized protein</fullName>
    </submittedName>
</protein>
<dbReference type="GeneID" id="70238560"/>
<keyword evidence="2" id="KW-1185">Reference proteome</keyword>
<reference evidence="1" key="2">
    <citation type="submission" date="2021-01" db="EMBL/GenBank/DDBJ databases">
        <authorList>
            <person name="Schikora-Tamarit M.A."/>
        </authorList>
    </citation>
    <scope>NUCLEOTIDE SEQUENCE</scope>
    <source>
        <strain evidence="1">CBS6075</strain>
    </source>
</reference>
<gene>
    <name evidence="1" type="ORF">OGAPHI_006596</name>
</gene>
<dbReference type="AlphaFoldDB" id="A0A9P8T0I0"/>
<organism evidence="1 2">
    <name type="scientific">Ogataea philodendri</name>
    <dbReference type="NCBI Taxonomy" id="1378263"/>
    <lineage>
        <taxon>Eukaryota</taxon>
        <taxon>Fungi</taxon>
        <taxon>Dikarya</taxon>
        <taxon>Ascomycota</taxon>
        <taxon>Saccharomycotina</taxon>
        <taxon>Pichiomycetes</taxon>
        <taxon>Pichiales</taxon>
        <taxon>Pichiaceae</taxon>
        <taxon>Ogataea</taxon>
    </lineage>
</organism>
<evidence type="ECO:0000313" key="2">
    <source>
        <dbReference type="Proteomes" id="UP000769157"/>
    </source>
</evidence>